<dbReference type="InterPro" id="IPR055344">
    <property type="entry name" value="SecD_SecF_C_bact"/>
</dbReference>
<dbReference type="PANTHER" id="PTHR30081:SF8">
    <property type="entry name" value="PROTEIN TRANSLOCASE SUBUNIT SECF"/>
    <property type="match status" value="1"/>
</dbReference>
<comment type="caution">
    <text evidence="12">The sequence shown here is derived from an EMBL/GenBank/DDBJ whole genome shotgun (WGS) entry which is preliminary data.</text>
</comment>
<evidence type="ECO:0000256" key="4">
    <source>
        <dbReference type="ARBA" id="ARBA00022475"/>
    </source>
</evidence>
<evidence type="ECO:0000256" key="8">
    <source>
        <dbReference type="ARBA" id="ARBA00023010"/>
    </source>
</evidence>
<evidence type="ECO:0000313" key="12">
    <source>
        <dbReference type="EMBL" id="MPM38390.1"/>
    </source>
</evidence>
<keyword evidence="5 10" id="KW-0812">Transmembrane</keyword>
<comment type="subcellular location">
    <subcellularLocation>
        <location evidence="1">Cell membrane</location>
        <topology evidence="1">Multi-pass membrane protein</topology>
    </subcellularLocation>
</comment>
<dbReference type="EMBL" id="VSSQ01008269">
    <property type="protein sequence ID" value="MPM38390.1"/>
    <property type="molecule type" value="Genomic_DNA"/>
</dbReference>
<dbReference type="Pfam" id="PF02355">
    <property type="entry name" value="SecD_SecF_C"/>
    <property type="match status" value="1"/>
</dbReference>
<evidence type="ECO:0000256" key="10">
    <source>
        <dbReference type="SAM" id="Phobius"/>
    </source>
</evidence>
<dbReference type="SUPFAM" id="SSF82866">
    <property type="entry name" value="Multidrug efflux transporter AcrB transmembrane domain"/>
    <property type="match status" value="1"/>
</dbReference>
<feature type="transmembrane region" description="Helical" evidence="10">
    <location>
        <begin position="12"/>
        <end position="34"/>
    </location>
</feature>
<gene>
    <name evidence="12" type="primary">secF_10</name>
    <name evidence="12" type="ORF">SDC9_85019</name>
</gene>
<feature type="transmembrane region" description="Helical" evidence="10">
    <location>
        <begin position="92"/>
        <end position="110"/>
    </location>
</feature>
<evidence type="ECO:0000256" key="1">
    <source>
        <dbReference type="ARBA" id="ARBA00004651"/>
    </source>
</evidence>
<dbReference type="PANTHER" id="PTHR30081">
    <property type="entry name" value="PROTEIN-EXPORT MEMBRANE PROTEIN SEC"/>
    <property type="match status" value="1"/>
</dbReference>
<keyword evidence="4" id="KW-1003">Cell membrane</keyword>
<keyword evidence="9 10" id="KW-0472">Membrane</keyword>
<feature type="domain" description="Protein export membrane protein SecD/SecF C-terminal" evidence="11">
    <location>
        <begin position="1"/>
        <end position="143"/>
    </location>
</feature>
<dbReference type="InterPro" id="IPR022813">
    <property type="entry name" value="SecD/SecF_arch_bac"/>
</dbReference>
<keyword evidence="7 10" id="KW-1133">Transmembrane helix</keyword>
<dbReference type="GO" id="GO:0006886">
    <property type="term" value="P:intracellular protein transport"/>
    <property type="evidence" value="ECO:0007669"/>
    <property type="project" value="InterPro"/>
</dbReference>
<evidence type="ECO:0000256" key="7">
    <source>
        <dbReference type="ARBA" id="ARBA00022989"/>
    </source>
</evidence>
<dbReference type="GO" id="GO:0005886">
    <property type="term" value="C:plasma membrane"/>
    <property type="evidence" value="ECO:0007669"/>
    <property type="project" value="UniProtKB-SubCell"/>
</dbReference>
<keyword evidence="3" id="KW-0813">Transport</keyword>
<dbReference type="InterPro" id="IPR022645">
    <property type="entry name" value="SecD/SecF_bac"/>
</dbReference>
<dbReference type="NCBIfam" id="TIGR00916">
    <property type="entry name" value="2A0604s01"/>
    <property type="match status" value="1"/>
</dbReference>
<dbReference type="GO" id="GO:0015450">
    <property type="term" value="F:protein-transporting ATPase activity"/>
    <property type="evidence" value="ECO:0007669"/>
    <property type="project" value="InterPro"/>
</dbReference>
<dbReference type="InterPro" id="IPR005665">
    <property type="entry name" value="SecF_bac"/>
</dbReference>
<feature type="transmembrane region" description="Helical" evidence="10">
    <location>
        <begin position="116"/>
        <end position="142"/>
    </location>
</feature>
<evidence type="ECO:0000256" key="9">
    <source>
        <dbReference type="ARBA" id="ARBA00023136"/>
    </source>
</evidence>
<proteinExistence type="predicted"/>
<evidence type="ECO:0000256" key="2">
    <source>
        <dbReference type="ARBA" id="ARBA00015792"/>
    </source>
</evidence>
<evidence type="ECO:0000256" key="3">
    <source>
        <dbReference type="ARBA" id="ARBA00022448"/>
    </source>
</evidence>
<organism evidence="12">
    <name type="scientific">bioreactor metagenome</name>
    <dbReference type="NCBI Taxonomy" id="1076179"/>
    <lineage>
        <taxon>unclassified sequences</taxon>
        <taxon>metagenomes</taxon>
        <taxon>ecological metagenomes</taxon>
    </lineage>
</organism>
<protein>
    <recommendedName>
        <fullName evidence="2">Protein translocase subunit SecF</fullName>
    </recommendedName>
</protein>
<dbReference type="NCBIfam" id="TIGR00966">
    <property type="entry name" value="transloc_SecF"/>
    <property type="match status" value="1"/>
</dbReference>
<name>A0A644ZBW6_9ZZZZ</name>
<accession>A0A644ZBW6</accession>
<dbReference type="InterPro" id="IPR048634">
    <property type="entry name" value="SecD_SecF_C"/>
</dbReference>
<sequence>MIYISFRFEWKFGLAAVIALIHDVIMMIVLYGVTRIPVNSSFIAAILTIVGYSINNTIVIFDRVRENLKNVKKIDDVQLVNESINQTLSRSVNTSLTTLLTVLALYILGVPAIKDFALPLIAGILAGTYSSIFISGPLWIILKGNSKPKTRTAH</sequence>
<dbReference type="Gene3D" id="1.20.1640.10">
    <property type="entry name" value="Multidrug efflux transporter AcrB transmembrane domain"/>
    <property type="match status" value="1"/>
</dbReference>
<evidence type="ECO:0000256" key="6">
    <source>
        <dbReference type="ARBA" id="ARBA00022927"/>
    </source>
</evidence>
<evidence type="ECO:0000256" key="5">
    <source>
        <dbReference type="ARBA" id="ARBA00022692"/>
    </source>
</evidence>
<dbReference type="PRINTS" id="PR01755">
    <property type="entry name" value="SECFTRNLCASE"/>
</dbReference>
<evidence type="ECO:0000259" key="11">
    <source>
        <dbReference type="Pfam" id="PF02355"/>
    </source>
</evidence>
<keyword evidence="6" id="KW-0653">Protein transport</keyword>
<keyword evidence="8" id="KW-0811">Translocation</keyword>
<dbReference type="AlphaFoldDB" id="A0A644ZBW6"/>
<reference evidence="12" key="1">
    <citation type="submission" date="2019-08" db="EMBL/GenBank/DDBJ databases">
        <authorList>
            <person name="Kucharzyk K."/>
            <person name="Murdoch R.W."/>
            <person name="Higgins S."/>
            <person name="Loffler F."/>
        </authorList>
    </citation>
    <scope>NUCLEOTIDE SEQUENCE</scope>
</reference>
<feature type="transmembrane region" description="Helical" evidence="10">
    <location>
        <begin position="40"/>
        <end position="61"/>
    </location>
</feature>